<dbReference type="PROSITE" id="PS00107">
    <property type="entry name" value="PROTEIN_KINASE_ATP"/>
    <property type="match status" value="1"/>
</dbReference>
<reference evidence="14" key="1">
    <citation type="submission" date="2015-02" db="EMBL/GenBank/DDBJ databases">
        <authorList>
            <person name="Gon?alves P."/>
        </authorList>
    </citation>
    <scope>NUCLEOTIDE SEQUENCE [LARGE SCALE GENOMIC DNA]</scope>
</reference>
<evidence type="ECO:0000259" key="12">
    <source>
        <dbReference type="PROSITE" id="PS50011"/>
    </source>
</evidence>
<evidence type="ECO:0000256" key="3">
    <source>
        <dbReference type="ARBA" id="ARBA00022527"/>
    </source>
</evidence>
<dbReference type="InterPro" id="IPR008271">
    <property type="entry name" value="Ser/Thr_kinase_AS"/>
</dbReference>
<dbReference type="SUPFAM" id="SSF56112">
    <property type="entry name" value="Protein kinase-like (PK-like)"/>
    <property type="match status" value="1"/>
</dbReference>
<evidence type="ECO:0000256" key="5">
    <source>
        <dbReference type="ARBA" id="ARBA00022741"/>
    </source>
</evidence>
<evidence type="ECO:0000313" key="13">
    <source>
        <dbReference type="EMBL" id="CEQ41140.1"/>
    </source>
</evidence>
<dbReference type="OrthoDB" id="248923at2759"/>
<keyword evidence="7 10" id="KW-0067">ATP-binding</keyword>
<feature type="compositionally biased region" description="Acidic residues" evidence="11">
    <location>
        <begin position="951"/>
        <end position="967"/>
    </location>
</feature>
<comment type="similarity">
    <text evidence="1">Belongs to the protein kinase superfamily. STE Ser/Thr protein kinase family. STE20 subfamily.</text>
</comment>
<dbReference type="Gene3D" id="1.10.510.10">
    <property type="entry name" value="Transferase(Phosphotransferase) domain 1"/>
    <property type="match status" value="1"/>
</dbReference>
<proteinExistence type="inferred from homology"/>
<dbReference type="GO" id="GO:0004674">
    <property type="term" value="F:protein serine/threonine kinase activity"/>
    <property type="evidence" value="ECO:0007669"/>
    <property type="project" value="UniProtKB-KW"/>
</dbReference>
<keyword evidence="3" id="KW-0723">Serine/threonine-protein kinase</keyword>
<dbReference type="InterPro" id="IPR017441">
    <property type="entry name" value="Protein_kinase_ATP_BS"/>
</dbReference>
<dbReference type="FunFam" id="1.10.510.10:FF:000499">
    <property type="entry name" value="Serine/threonine-protein kinase KIC1"/>
    <property type="match status" value="1"/>
</dbReference>
<feature type="region of interest" description="Disordered" evidence="11">
    <location>
        <begin position="488"/>
        <end position="541"/>
    </location>
</feature>
<dbReference type="InterPro" id="IPR050629">
    <property type="entry name" value="STE20/SPS1-PAK"/>
</dbReference>
<evidence type="ECO:0000256" key="9">
    <source>
        <dbReference type="ARBA" id="ARBA00048679"/>
    </source>
</evidence>
<protein>
    <recommendedName>
        <fullName evidence="2">non-specific serine/threonine protein kinase</fullName>
        <ecNumber evidence="2">2.7.11.1</ecNumber>
    </recommendedName>
</protein>
<feature type="compositionally biased region" description="Low complexity" evidence="11">
    <location>
        <begin position="900"/>
        <end position="950"/>
    </location>
</feature>
<dbReference type="EC" id="2.7.11.1" evidence="2"/>
<evidence type="ECO:0000256" key="6">
    <source>
        <dbReference type="ARBA" id="ARBA00022777"/>
    </source>
</evidence>
<feature type="compositionally biased region" description="Gly residues" evidence="11">
    <location>
        <begin position="776"/>
        <end position="792"/>
    </location>
</feature>
<dbReference type="PROSITE" id="PS00108">
    <property type="entry name" value="PROTEIN_KINASE_ST"/>
    <property type="match status" value="1"/>
</dbReference>
<feature type="non-terminal residue" evidence="13">
    <location>
        <position position="1"/>
    </location>
</feature>
<dbReference type="Pfam" id="PF00069">
    <property type="entry name" value="Pkinase"/>
    <property type="match status" value="1"/>
</dbReference>
<dbReference type="SMART" id="SM00220">
    <property type="entry name" value="S_TKc"/>
    <property type="match status" value="1"/>
</dbReference>
<dbReference type="InterPro" id="IPR000719">
    <property type="entry name" value="Prot_kinase_dom"/>
</dbReference>
<feature type="binding site" evidence="10">
    <location>
        <position position="52"/>
    </location>
    <ligand>
        <name>ATP</name>
        <dbReference type="ChEBI" id="CHEBI:30616"/>
    </ligand>
</feature>
<keyword evidence="6" id="KW-0418">Kinase</keyword>
<feature type="compositionally biased region" description="Polar residues" evidence="11">
    <location>
        <begin position="715"/>
        <end position="729"/>
    </location>
</feature>
<dbReference type="AlphaFoldDB" id="A0A0D6ENI2"/>
<gene>
    <name evidence="13" type="primary">SPOSA6832_02819</name>
</gene>
<dbReference type="EMBL" id="CENE01000011">
    <property type="protein sequence ID" value="CEQ41140.1"/>
    <property type="molecule type" value="Genomic_DNA"/>
</dbReference>
<evidence type="ECO:0000256" key="4">
    <source>
        <dbReference type="ARBA" id="ARBA00022679"/>
    </source>
</evidence>
<evidence type="ECO:0000256" key="7">
    <source>
        <dbReference type="ARBA" id="ARBA00022840"/>
    </source>
</evidence>
<feature type="compositionally biased region" description="Low complexity" evidence="11">
    <location>
        <begin position="376"/>
        <end position="388"/>
    </location>
</feature>
<evidence type="ECO:0000313" key="14">
    <source>
        <dbReference type="Proteomes" id="UP000243876"/>
    </source>
</evidence>
<dbReference type="GO" id="GO:0005524">
    <property type="term" value="F:ATP binding"/>
    <property type="evidence" value="ECO:0007669"/>
    <property type="project" value="UniProtKB-UniRule"/>
</dbReference>
<dbReference type="PANTHER" id="PTHR48012:SF21">
    <property type="entry name" value="PH DOMAIN-CONTAINING PROTEIN"/>
    <property type="match status" value="1"/>
</dbReference>
<feature type="region of interest" description="Disordered" evidence="11">
    <location>
        <begin position="365"/>
        <end position="400"/>
    </location>
</feature>
<feature type="region of interest" description="Disordered" evidence="11">
    <location>
        <begin position="581"/>
        <end position="735"/>
    </location>
</feature>
<organism evidence="13 14">
    <name type="scientific">Sporidiobolus salmonicolor</name>
    <name type="common">Yeast-like fungus</name>
    <name type="synonym">Sporobolomyces salmonicolor</name>
    <dbReference type="NCBI Taxonomy" id="5005"/>
    <lineage>
        <taxon>Eukaryota</taxon>
        <taxon>Fungi</taxon>
        <taxon>Dikarya</taxon>
        <taxon>Basidiomycota</taxon>
        <taxon>Pucciniomycotina</taxon>
        <taxon>Microbotryomycetes</taxon>
        <taxon>Sporidiobolales</taxon>
        <taxon>Sporidiobolaceae</taxon>
        <taxon>Sporobolomyces</taxon>
    </lineage>
</organism>
<evidence type="ECO:0000256" key="2">
    <source>
        <dbReference type="ARBA" id="ARBA00012513"/>
    </source>
</evidence>
<sequence>MSSAILAASNRTQGQNIPVTTLFTRKELVGKGAYGGVYKGVHNESGTVVALKVIDMDTPDDDISEIQKEVALLSELRDAARHNITLYHGCYLHGHELWIAMDFASGGSIRTLMKSGPIEEKYAALIVREVLVALSFLHRQDIIHRDVKAANILLTQTGKILLCDFGVAAHLQANSKRSTFTGTPLWMAPEVITDGKMYDTKADIWSLGITLYEIATGNPPYFGMEPLRACALIPKSQPPKLEGGVWSNPMREFLANCLQVDPALRPTADELSRSKWPKSASKLPMALLRELIVRYVAWIQAGGQRTSIVGTGAGMEDLVQREDTFELGRDEDGWDFDVEEEDFGMQLGLGRTEGLGDEPARTLDEKAAASSPNRLARTPSSASSTKPRTPTPPRLITINLPSGLSSINTVKATISIPSFDEMDDMSSSAAAGWGGSGGGGGAGWGGAGWAGTGFGGGGGGGVGDGYSTAFGAADDLMSPATVRSNPFAAWGNSSGSQPKFGAGGAQGFMPPSPRFGGEGSGDTSWGGGSGTGTGTNSSTPTEAHFPAAELVLPSLSSPSSSAPYPSVTSSPSLPSIPAAAASFPLSPPSTVSDPNRPFPASRRRADTAPSGHGAPAPYPPLGAGIPARGNPPATMAYPPLGPGLPRRQDTAVTTTATSSSPMAGIAAPSVGDRAGGAGHSANPSVSSVSGTASGSGSGSGSGFSFAGSAGPGSSNYSTAASTPTETTFVNRPFGGGGAAGGGKTFQFGGVAAARERAASSAAAMAGEGIGKPFRVPGGGMELGGGSAGGGRPRTGSDSGRRQGLKILTSDAPVPPPSSSSVPSPSIPSPPHVRQTSHTPDHSSGLGYTSQTSYPFPGPPIPSQPSSSSSTGSGFGSVQMQRTDSQTSPKTLHRSHASLERAAPPTSPPSSSSSALPRHLRSASSVSISSSTFSTALSHSPAPSISIPLPLEGEEREEDEGHEEDEKEDLGATRTPLASSTAPQAPHPRPSATTRGFPFPPAGDGLARTGTSSPSSSAAPPPAAPPHSARPPAPLGPGLRPLEYGRLGTRAAVQAELGTTLEELARWLELVGDGLDRVLAGEVDVGVGVGLEEAREGRRVEVGA</sequence>
<comment type="catalytic activity">
    <reaction evidence="9">
        <text>L-seryl-[protein] + ATP = O-phospho-L-seryl-[protein] + ADP + H(+)</text>
        <dbReference type="Rhea" id="RHEA:17989"/>
        <dbReference type="Rhea" id="RHEA-COMP:9863"/>
        <dbReference type="Rhea" id="RHEA-COMP:11604"/>
        <dbReference type="ChEBI" id="CHEBI:15378"/>
        <dbReference type="ChEBI" id="CHEBI:29999"/>
        <dbReference type="ChEBI" id="CHEBI:30616"/>
        <dbReference type="ChEBI" id="CHEBI:83421"/>
        <dbReference type="ChEBI" id="CHEBI:456216"/>
        <dbReference type="EC" id="2.7.11.1"/>
    </reaction>
</comment>
<feature type="compositionally biased region" description="Low complexity" evidence="11">
    <location>
        <begin position="702"/>
        <end position="714"/>
    </location>
</feature>
<keyword evidence="4" id="KW-0808">Transferase</keyword>
<feature type="compositionally biased region" description="Low complexity" evidence="11">
    <location>
        <begin position="611"/>
        <end position="627"/>
    </location>
</feature>
<feature type="compositionally biased region" description="Low complexity" evidence="11">
    <location>
        <begin position="683"/>
        <end position="692"/>
    </location>
</feature>
<keyword evidence="14" id="KW-1185">Reference proteome</keyword>
<evidence type="ECO:0000256" key="11">
    <source>
        <dbReference type="SAM" id="MobiDB-lite"/>
    </source>
</evidence>
<evidence type="ECO:0000256" key="8">
    <source>
        <dbReference type="ARBA" id="ARBA00047899"/>
    </source>
</evidence>
<dbReference type="PANTHER" id="PTHR48012">
    <property type="entry name" value="STERILE20-LIKE KINASE, ISOFORM B-RELATED"/>
    <property type="match status" value="1"/>
</dbReference>
<comment type="catalytic activity">
    <reaction evidence="8">
        <text>L-threonyl-[protein] + ATP = O-phospho-L-threonyl-[protein] + ADP + H(+)</text>
        <dbReference type="Rhea" id="RHEA:46608"/>
        <dbReference type="Rhea" id="RHEA-COMP:11060"/>
        <dbReference type="Rhea" id="RHEA-COMP:11605"/>
        <dbReference type="ChEBI" id="CHEBI:15378"/>
        <dbReference type="ChEBI" id="CHEBI:30013"/>
        <dbReference type="ChEBI" id="CHEBI:30616"/>
        <dbReference type="ChEBI" id="CHEBI:61977"/>
        <dbReference type="ChEBI" id="CHEBI:456216"/>
        <dbReference type="EC" id="2.7.11.1"/>
    </reaction>
</comment>
<feature type="compositionally biased region" description="Gly residues" evidence="11">
    <location>
        <begin position="516"/>
        <end position="533"/>
    </location>
</feature>
<feature type="region of interest" description="Disordered" evidence="11">
    <location>
        <begin position="767"/>
        <end position="1042"/>
    </location>
</feature>
<dbReference type="InterPro" id="IPR011009">
    <property type="entry name" value="Kinase-like_dom_sf"/>
</dbReference>
<dbReference type="PROSITE" id="PS50011">
    <property type="entry name" value="PROTEIN_KINASE_DOM"/>
    <property type="match status" value="1"/>
</dbReference>
<accession>A0A0D6ENI2</accession>
<name>A0A0D6ENI2_SPOSA</name>
<evidence type="ECO:0000256" key="1">
    <source>
        <dbReference type="ARBA" id="ARBA00008874"/>
    </source>
</evidence>
<feature type="compositionally biased region" description="Polar residues" evidence="11">
    <location>
        <begin position="877"/>
        <end position="889"/>
    </location>
</feature>
<feature type="compositionally biased region" description="Low complexity" evidence="11">
    <location>
        <begin position="650"/>
        <end position="660"/>
    </location>
</feature>
<keyword evidence="5 10" id="KW-0547">Nucleotide-binding</keyword>
<evidence type="ECO:0000256" key="10">
    <source>
        <dbReference type="PROSITE-ProRule" id="PRU10141"/>
    </source>
</evidence>
<feature type="domain" description="Protein kinase" evidence="12">
    <location>
        <begin position="23"/>
        <end position="277"/>
    </location>
</feature>
<dbReference type="GO" id="GO:0005737">
    <property type="term" value="C:cytoplasm"/>
    <property type="evidence" value="ECO:0007669"/>
    <property type="project" value="TreeGrafter"/>
</dbReference>
<dbReference type="Proteomes" id="UP000243876">
    <property type="component" value="Unassembled WGS sequence"/>
</dbReference>
<feature type="compositionally biased region" description="Pro residues" evidence="11">
    <location>
        <begin position="1018"/>
        <end position="1034"/>
    </location>
</feature>